<feature type="domain" description="M23ase beta-sheet core" evidence="2">
    <location>
        <begin position="185"/>
        <end position="280"/>
    </location>
</feature>
<organism evidence="3 4">
    <name type="scientific">Erythrobacter ani</name>
    <dbReference type="NCBI Taxonomy" id="2827235"/>
    <lineage>
        <taxon>Bacteria</taxon>
        <taxon>Pseudomonadati</taxon>
        <taxon>Pseudomonadota</taxon>
        <taxon>Alphaproteobacteria</taxon>
        <taxon>Sphingomonadales</taxon>
        <taxon>Erythrobacteraceae</taxon>
        <taxon>Erythrobacter/Porphyrobacter group</taxon>
        <taxon>Erythrobacter</taxon>
    </lineage>
</organism>
<dbReference type="EMBL" id="JAGSPB010000001">
    <property type="protein sequence ID" value="MBV7265521.1"/>
    <property type="molecule type" value="Genomic_DNA"/>
</dbReference>
<evidence type="ECO:0000259" key="2">
    <source>
        <dbReference type="Pfam" id="PF01551"/>
    </source>
</evidence>
<dbReference type="Proteomes" id="UP000699975">
    <property type="component" value="Unassembled WGS sequence"/>
</dbReference>
<dbReference type="PANTHER" id="PTHR21666:SF285">
    <property type="entry name" value="M23 FAMILY METALLOPEPTIDASE"/>
    <property type="match status" value="1"/>
</dbReference>
<dbReference type="Pfam" id="PF01551">
    <property type="entry name" value="Peptidase_M23"/>
    <property type="match status" value="1"/>
</dbReference>
<keyword evidence="4" id="KW-1185">Reference proteome</keyword>
<evidence type="ECO:0000256" key="1">
    <source>
        <dbReference type="SAM" id="SignalP"/>
    </source>
</evidence>
<dbReference type="CDD" id="cd12797">
    <property type="entry name" value="M23_peptidase"/>
    <property type="match status" value="1"/>
</dbReference>
<evidence type="ECO:0000313" key="3">
    <source>
        <dbReference type="EMBL" id="MBV7265521.1"/>
    </source>
</evidence>
<protein>
    <submittedName>
        <fullName evidence="3">M23 family metallopeptidase</fullName>
    </submittedName>
</protein>
<evidence type="ECO:0000313" key="4">
    <source>
        <dbReference type="Proteomes" id="UP000699975"/>
    </source>
</evidence>
<dbReference type="InterPro" id="IPR050570">
    <property type="entry name" value="Cell_wall_metabolism_enzyme"/>
</dbReference>
<sequence>MRARWTSWAAALALAGLMSVAHANPDAAAVPETGSVAASNFRYSGELTQGGWIRGIAPDGAIEVTLAGEKIDVAEDGSFFAAFDRDSANELALAAITAKGSTIGETVSVTPRNWQIERVNVAKRGGGTSEAWWKKREPEWNAIVGARAKRTGAAGWRQDFIWPVTGRISGRFGRQRIYKGEPGSYHSGIDIAPGNGVPFVAPADGVVVLARTGFSLEGGLIIIDHGAGLNSAFLHASKIVVAEGESVTQGQHIGNVGATGRATGPHLHWSLKWNDARLDPLLFTGPMN</sequence>
<accession>A0ABS6SKY1</accession>
<proteinExistence type="predicted"/>
<name>A0ABS6SKY1_9SPHN</name>
<dbReference type="InterPro" id="IPR016047">
    <property type="entry name" value="M23ase_b-sheet_dom"/>
</dbReference>
<keyword evidence="1" id="KW-0732">Signal</keyword>
<dbReference type="PANTHER" id="PTHR21666">
    <property type="entry name" value="PEPTIDASE-RELATED"/>
    <property type="match status" value="1"/>
</dbReference>
<dbReference type="RefSeq" id="WP_218315968.1">
    <property type="nucleotide sequence ID" value="NZ_JAGSPB010000001.1"/>
</dbReference>
<gene>
    <name evidence="3" type="ORF">KCG45_04970</name>
</gene>
<feature type="chain" id="PRO_5045482415" evidence="1">
    <location>
        <begin position="24"/>
        <end position="288"/>
    </location>
</feature>
<feature type="signal peptide" evidence="1">
    <location>
        <begin position="1"/>
        <end position="23"/>
    </location>
</feature>
<reference evidence="3 4" key="1">
    <citation type="submission" date="2021-04" db="EMBL/GenBank/DDBJ databases">
        <authorList>
            <person name="Pira H."/>
            <person name="Risdian C."/>
            <person name="Wink J."/>
        </authorList>
    </citation>
    <scope>NUCLEOTIDE SEQUENCE [LARGE SCALE GENOMIC DNA]</scope>
    <source>
        <strain evidence="3 4">WH131</strain>
    </source>
</reference>
<comment type="caution">
    <text evidence="3">The sequence shown here is derived from an EMBL/GenBank/DDBJ whole genome shotgun (WGS) entry which is preliminary data.</text>
</comment>